<name>A0A0D2H554_CLAB1</name>
<dbReference type="RefSeq" id="XP_016615107.1">
    <property type="nucleotide sequence ID" value="XM_016768720.1"/>
</dbReference>
<dbReference type="EMBL" id="KN846999">
    <property type="protein sequence ID" value="KIW88438.1"/>
    <property type="molecule type" value="Genomic_DNA"/>
</dbReference>
<keyword evidence="3" id="KW-1185">Reference proteome</keyword>
<reference evidence="2" key="1">
    <citation type="submission" date="2015-01" db="EMBL/GenBank/DDBJ databases">
        <title>The Genome Sequence of Cladophialophora bantiana CBS 173.52.</title>
        <authorList>
            <consortium name="The Broad Institute Genomics Platform"/>
            <person name="Cuomo C."/>
            <person name="de Hoog S."/>
            <person name="Gorbushina A."/>
            <person name="Stielow B."/>
            <person name="Teixiera M."/>
            <person name="Abouelleil A."/>
            <person name="Chapman S.B."/>
            <person name="Priest M."/>
            <person name="Young S.K."/>
            <person name="Wortman J."/>
            <person name="Nusbaum C."/>
            <person name="Birren B."/>
        </authorList>
    </citation>
    <scope>NUCLEOTIDE SEQUENCE [LARGE SCALE GENOMIC DNA]</scope>
    <source>
        <strain evidence="2">CBS 173.52</strain>
    </source>
</reference>
<feature type="compositionally biased region" description="Low complexity" evidence="1">
    <location>
        <begin position="93"/>
        <end position="106"/>
    </location>
</feature>
<protein>
    <submittedName>
        <fullName evidence="2">Uncharacterized protein</fullName>
    </submittedName>
</protein>
<dbReference type="HOGENOM" id="CLU_1731258_0_0_1"/>
<sequence length="151" mass="16866">MAPRHISRVVKFDISTERLTQSAPKRVHLLNCREPSNCPTLSLDGSGVWNGSATAWEKEDLVTKYGVLAPRDCNLYGRGGLQTTNDTRKEEGSNLPSLNLLQLPYLGHQRRSSAPEALENKTEPRIQRSRAKHYRLANGKSVKVKMPSTDV</sequence>
<dbReference type="Proteomes" id="UP000053789">
    <property type="component" value="Unassembled WGS sequence"/>
</dbReference>
<accession>A0A0D2H554</accession>
<dbReference type="OrthoDB" id="4156917at2759"/>
<dbReference type="AlphaFoldDB" id="A0A0D2H554"/>
<evidence type="ECO:0000256" key="1">
    <source>
        <dbReference type="SAM" id="MobiDB-lite"/>
    </source>
</evidence>
<dbReference type="GeneID" id="27703935"/>
<gene>
    <name evidence="2" type="ORF">Z519_11007</name>
</gene>
<evidence type="ECO:0000313" key="3">
    <source>
        <dbReference type="Proteomes" id="UP000053789"/>
    </source>
</evidence>
<feature type="region of interest" description="Disordered" evidence="1">
    <location>
        <begin position="78"/>
        <end position="130"/>
    </location>
</feature>
<proteinExistence type="predicted"/>
<organism evidence="2 3">
    <name type="scientific">Cladophialophora bantiana (strain ATCC 10958 / CBS 173.52 / CDC B-1940 / NIH 8579)</name>
    <name type="common">Xylohypha bantiana</name>
    <dbReference type="NCBI Taxonomy" id="1442370"/>
    <lineage>
        <taxon>Eukaryota</taxon>
        <taxon>Fungi</taxon>
        <taxon>Dikarya</taxon>
        <taxon>Ascomycota</taxon>
        <taxon>Pezizomycotina</taxon>
        <taxon>Eurotiomycetes</taxon>
        <taxon>Chaetothyriomycetidae</taxon>
        <taxon>Chaetothyriales</taxon>
        <taxon>Herpotrichiellaceae</taxon>
        <taxon>Cladophialophora</taxon>
    </lineage>
</organism>
<evidence type="ECO:0000313" key="2">
    <source>
        <dbReference type="EMBL" id="KIW88438.1"/>
    </source>
</evidence>